<organism evidence="1 2">
    <name type="scientific">Oceanobacillus kapialis</name>
    <dbReference type="NCBI Taxonomy" id="481353"/>
    <lineage>
        <taxon>Bacteria</taxon>
        <taxon>Bacillati</taxon>
        <taxon>Bacillota</taxon>
        <taxon>Bacilli</taxon>
        <taxon>Bacillales</taxon>
        <taxon>Bacillaceae</taxon>
        <taxon>Oceanobacillus</taxon>
    </lineage>
</organism>
<name>A0ABW5PY39_9BACI</name>
<dbReference type="InterPro" id="IPR024096">
    <property type="entry name" value="NO_sig/Golgi_transp_ligand-bd"/>
</dbReference>
<keyword evidence="2" id="KW-1185">Reference proteome</keyword>
<dbReference type="SUPFAM" id="SSF111126">
    <property type="entry name" value="Ligand-binding domain in the NO signalling and Golgi transport"/>
    <property type="match status" value="1"/>
</dbReference>
<gene>
    <name evidence="1" type="ORF">ACFSUN_04020</name>
</gene>
<protein>
    <submittedName>
        <fullName evidence="1">DUF2507 domain-containing protein</fullName>
    </submittedName>
</protein>
<evidence type="ECO:0000313" key="2">
    <source>
        <dbReference type="Proteomes" id="UP001597451"/>
    </source>
</evidence>
<dbReference type="RefSeq" id="WP_379560636.1">
    <property type="nucleotide sequence ID" value="NZ_JBHUMX010000007.1"/>
</dbReference>
<accession>A0ABW5PY39</accession>
<sequence>MSKEQDRLSISLLNDLQSTGAGYDVIRYIGLPELFGSEADTLLYFMGRNLSRKFSLESIEDICELVEKLGWGKLELIKEKKKELVFQLMADSVAQRLQAPLHTEFRLEAGFLAEAVQMVIGTECECTENIHRRIHQVQFNIVYTK</sequence>
<evidence type="ECO:0000313" key="1">
    <source>
        <dbReference type="EMBL" id="MFD2627962.1"/>
    </source>
</evidence>
<dbReference type="Gene3D" id="3.30.1380.20">
    <property type="entry name" value="Trafficking protein particle complex subunit 3"/>
    <property type="match status" value="1"/>
</dbReference>
<dbReference type="Proteomes" id="UP001597451">
    <property type="component" value="Unassembled WGS sequence"/>
</dbReference>
<proteinExistence type="predicted"/>
<comment type="caution">
    <text evidence="1">The sequence shown here is derived from an EMBL/GenBank/DDBJ whole genome shotgun (WGS) entry which is preliminary data.</text>
</comment>
<dbReference type="Pfam" id="PF10702">
    <property type="entry name" value="DUF2507"/>
    <property type="match status" value="1"/>
</dbReference>
<dbReference type="InterPro" id="IPR019642">
    <property type="entry name" value="DUF2507"/>
</dbReference>
<reference evidence="2" key="1">
    <citation type="journal article" date="2019" name="Int. J. Syst. Evol. Microbiol.">
        <title>The Global Catalogue of Microorganisms (GCM) 10K type strain sequencing project: providing services to taxonomists for standard genome sequencing and annotation.</title>
        <authorList>
            <consortium name="The Broad Institute Genomics Platform"/>
            <consortium name="The Broad Institute Genome Sequencing Center for Infectious Disease"/>
            <person name="Wu L."/>
            <person name="Ma J."/>
        </authorList>
    </citation>
    <scope>NUCLEOTIDE SEQUENCE [LARGE SCALE GENOMIC DNA]</scope>
    <source>
        <strain evidence="2">TISTR 1858</strain>
    </source>
</reference>
<dbReference type="EMBL" id="JBHUMX010000007">
    <property type="protein sequence ID" value="MFD2627962.1"/>
    <property type="molecule type" value="Genomic_DNA"/>
</dbReference>